<evidence type="ECO:0000313" key="3">
    <source>
        <dbReference type="Proteomes" id="UP001642464"/>
    </source>
</evidence>
<reference evidence="2 3" key="1">
    <citation type="submission" date="2024-02" db="EMBL/GenBank/DDBJ databases">
        <authorList>
            <person name="Chen Y."/>
            <person name="Shah S."/>
            <person name="Dougan E. K."/>
            <person name="Thang M."/>
            <person name="Chan C."/>
        </authorList>
    </citation>
    <scope>NUCLEOTIDE SEQUENCE [LARGE SCALE GENOMIC DNA]</scope>
</reference>
<comment type="caution">
    <text evidence="2">The sequence shown here is derived from an EMBL/GenBank/DDBJ whole genome shotgun (WGS) entry which is preliminary data.</text>
</comment>
<name>A0ABP0JP89_9DINO</name>
<organism evidence="2 3">
    <name type="scientific">Durusdinium trenchii</name>
    <dbReference type="NCBI Taxonomy" id="1381693"/>
    <lineage>
        <taxon>Eukaryota</taxon>
        <taxon>Sar</taxon>
        <taxon>Alveolata</taxon>
        <taxon>Dinophyceae</taxon>
        <taxon>Suessiales</taxon>
        <taxon>Symbiodiniaceae</taxon>
        <taxon>Durusdinium</taxon>
    </lineage>
</organism>
<feature type="region of interest" description="Disordered" evidence="1">
    <location>
        <begin position="132"/>
        <end position="153"/>
    </location>
</feature>
<protein>
    <submittedName>
        <fullName evidence="2">Uncharacterized protein</fullName>
    </submittedName>
</protein>
<keyword evidence="3" id="KW-1185">Reference proteome</keyword>
<evidence type="ECO:0000313" key="2">
    <source>
        <dbReference type="EMBL" id="CAK9016260.1"/>
    </source>
</evidence>
<accession>A0ABP0JP89</accession>
<gene>
    <name evidence="2" type="ORF">SCF082_LOCUS13104</name>
</gene>
<dbReference type="EMBL" id="CAXAMM010008080">
    <property type="protein sequence ID" value="CAK9016260.1"/>
    <property type="molecule type" value="Genomic_DNA"/>
</dbReference>
<sequence length="480" mass="54199">MSDFRVLPHYSDPFASVATDVDWSLRPLSVTVPSKEFNEVTSKYALLFQEIEQKLLHMDHRIHSLVLASDQQWSHHEVRHQRLEGRLEALEGLRLHGRVAQSGSPESFRHSAVHGKEMNGEAKQLVEPGRGAVGDVRTSRGRPARTSSEVSTSSKETLSFNGVFSNSLNDCRSSVSQILVRLAGVESQLQELKKILGESKSQQQESLDRYHKLICKESKMAKRIDVLQQEVSLMSETTKKRNFLVEEHGDVHLSRLEKLERQLVGLSKESTDMQLEQKHLRRCVGRCEQIKNDMPTLGSIEEEVQSAHVREAALSERLDYVLKLASSKTSFSDASKADIRALVQSELTKHVELEGLRAVTTQHTLQLEALRHEIGGQSARGSEDLKHLRHSIADTDASLQHVLESKETLKRAALATSKRLDELDAQITCNKEQRVQSEIELFASHHKFQAALQKQTVRTQSLEERLVRCECLLSRTSPLL</sequence>
<dbReference type="Proteomes" id="UP001642464">
    <property type="component" value="Unassembled WGS sequence"/>
</dbReference>
<proteinExistence type="predicted"/>
<evidence type="ECO:0000256" key="1">
    <source>
        <dbReference type="SAM" id="MobiDB-lite"/>
    </source>
</evidence>